<feature type="compositionally biased region" description="Basic and acidic residues" evidence="3">
    <location>
        <begin position="147"/>
        <end position="158"/>
    </location>
</feature>
<dbReference type="PANTHER" id="PTHR48050">
    <property type="entry name" value="STEROL 3-BETA-GLUCOSYLTRANSFERASE"/>
    <property type="match status" value="1"/>
</dbReference>
<dbReference type="InterPro" id="IPR050426">
    <property type="entry name" value="Glycosyltransferase_28"/>
</dbReference>
<dbReference type="NCBIfam" id="TIGR01426">
    <property type="entry name" value="MGT"/>
    <property type="match status" value="1"/>
</dbReference>
<evidence type="ECO:0000256" key="3">
    <source>
        <dbReference type="SAM" id="MobiDB-lite"/>
    </source>
</evidence>
<proteinExistence type="inferred from homology"/>
<dbReference type="GO" id="GO:0017000">
    <property type="term" value="P:antibiotic biosynthetic process"/>
    <property type="evidence" value="ECO:0007669"/>
    <property type="project" value="UniProtKB-ARBA"/>
</dbReference>
<dbReference type="EMBL" id="CABVGP010000002">
    <property type="protein sequence ID" value="VVJ20849.1"/>
    <property type="molecule type" value="Genomic_DNA"/>
</dbReference>
<keyword evidence="6" id="KW-1185">Reference proteome</keyword>
<comment type="similarity">
    <text evidence="1">Belongs to the UDP-glycosyltransferase family.</text>
</comment>
<evidence type="ECO:0000313" key="6">
    <source>
        <dbReference type="Proteomes" id="UP000399805"/>
    </source>
</evidence>
<feature type="region of interest" description="Disordered" evidence="3">
    <location>
        <begin position="136"/>
        <end position="158"/>
    </location>
</feature>
<dbReference type="RefSeq" id="WP_155545890.1">
    <property type="nucleotide sequence ID" value="NZ_CABVGP010000002.1"/>
</dbReference>
<accession>A0A6I8M0C3</accession>
<dbReference type="FunFam" id="3.40.50.2000:FF:000072">
    <property type="entry name" value="Glycosyl transferase"/>
    <property type="match status" value="1"/>
</dbReference>
<dbReference type="GO" id="GO:0008194">
    <property type="term" value="F:UDP-glycosyltransferase activity"/>
    <property type="evidence" value="ECO:0007669"/>
    <property type="project" value="InterPro"/>
</dbReference>
<evidence type="ECO:0000259" key="4">
    <source>
        <dbReference type="Pfam" id="PF06722"/>
    </source>
</evidence>
<dbReference type="GO" id="GO:0016758">
    <property type="term" value="F:hexosyltransferase activity"/>
    <property type="evidence" value="ECO:0007669"/>
    <property type="project" value="InterPro"/>
</dbReference>
<gene>
    <name evidence="5" type="ORF">AA23TX_05870</name>
</gene>
<evidence type="ECO:0000256" key="2">
    <source>
        <dbReference type="ARBA" id="ARBA00022679"/>
    </source>
</evidence>
<dbReference type="Pfam" id="PF06722">
    <property type="entry name" value="EryCIII-like_C"/>
    <property type="match status" value="1"/>
</dbReference>
<evidence type="ECO:0000256" key="1">
    <source>
        <dbReference type="ARBA" id="ARBA00009995"/>
    </source>
</evidence>
<dbReference type="SUPFAM" id="SSF53756">
    <property type="entry name" value="UDP-Glycosyltransferase/glycogen phosphorylase"/>
    <property type="match status" value="1"/>
</dbReference>
<reference evidence="5 6" key="1">
    <citation type="submission" date="2019-09" db="EMBL/GenBank/DDBJ databases">
        <authorList>
            <person name="Leyn A S."/>
        </authorList>
    </citation>
    <scope>NUCLEOTIDE SEQUENCE [LARGE SCALE GENOMIC DNA]</scope>
    <source>
        <strain evidence="5">AA231_1</strain>
    </source>
</reference>
<name>A0A6I8M0C3_9PSEU</name>
<keyword evidence="2" id="KW-0808">Transferase</keyword>
<dbReference type="InterPro" id="IPR006326">
    <property type="entry name" value="UDPGT_MGT-like"/>
</dbReference>
<organism evidence="5 6">
    <name type="scientific">Amycolatopsis camponoti</name>
    <dbReference type="NCBI Taxonomy" id="2606593"/>
    <lineage>
        <taxon>Bacteria</taxon>
        <taxon>Bacillati</taxon>
        <taxon>Actinomycetota</taxon>
        <taxon>Actinomycetes</taxon>
        <taxon>Pseudonocardiales</taxon>
        <taxon>Pseudonocardiaceae</taxon>
        <taxon>Amycolatopsis</taxon>
    </lineage>
</organism>
<dbReference type="Gene3D" id="3.40.50.2000">
    <property type="entry name" value="Glycogen Phosphorylase B"/>
    <property type="match status" value="2"/>
</dbReference>
<evidence type="ECO:0000313" key="5">
    <source>
        <dbReference type="EMBL" id="VVJ20849.1"/>
    </source>
</evidence>
<dbReference type="PANTHER" id="PTHR48050:SF13">
    <property type="entry name" value="STEROL 3-BETA-GLUCOSYLTRANSFERASE UGT80A2"/>
    <property type="match status" value="1"/>
</dbReference>
<dbReference type="InterPro" id="IPR010610">
    <property type="entry name" value="EryCIII-like_C"/>
</dbReference>
<sequence>MTQGRHIVFFSFPGVGHINPMLGPVEALAARGHRVTFVVAEQFTGLLRDSPAEVLPYHSDFPASVTKVDSADDAVTMIIDLMREGFAALEPALERLSGDRPDLIVHDTISGNAARVLARAWDVPLVESCPVFIENDDDEIPGSPQPPDDHPAATGFDHRDPRLERFGEEFGAGVSALLTRHGLDPDLAMASLTPSGDEPRLVYIPRAFHYGSETFGERYRFVGPTADCRPLEGHWVRPGDGLPVVLISLGTSMSKDLGFFTGCIEAFRGKPWHVVLTLGRGADLAALGELPPNVEAHNWMPHPSVLKYATALVCQAGMGSVLEALRYEVPIVAVSHSGETLANAHRVAELGLGRHIPVTEASGAAIFAAVEAMAADDSLTTRLALMAKEIEQAGGAPAAADALEALLP</sequence>
<feature type="domain" description="Erythromycin biosynthesis protein CIII-like C-terminal" evidence="4">
    <location>
        <begin position="274"/>
        <end position="390"/>
    </location>
</feature>
<dbReference type="Proteomes" id="UP000399805">
    <property type="component" value="Unassembled WGS sequence"/>
</dbReference>
<dbReference type="CDD" id="cd03784">
    <property type="entry name" value="GT1_Gtf-like"/>
    <property type="match status" value="1"/>
</dbReference>
<dbReference type="InterPro" id="IPR002213">
    <property type="entry name" value="UDP_glucos_trans"/>
</dbReference>
<protein>
    <recommendedName>
        <fullName evidence="4">Erythromycin biosynthesis protein CIII-like C-terminal domain-containing protein</fullName>
    </recommendedName>
</protein>
<dbReference type="AlphaFoldDB" id="A0A6I8M0C3"/>